<evidence type="ECO:0000256" key="7">
    <source>
        <dbReference type="SAM" id="MobiDB-lite"/>
    </source>
</evidence>
<feature type="transmembrane region" description="Helical" evidence="8">
    <location>
        <begin position="264"/>
        <end position="291"/>
    </location>
</feature>
<proteinExistence type="predicted"/>
<evidence type="ECO:0000256" key="1">
    <source>
        <dbReference type="ARBA" id="ARBA00004429"/>
    </source>
</evidence>
<comment type="subcellular location">
    <subcellularLocation>
        <location evidence="1">Cell inner membrane</location>
        <topology evidence="1">Multi-pass membrane protein</topology>
    </subcellularLocation>
</comment>
<comment type="caution">
    <text evidence="9">The sequence shown here is derived from an EMBL/GenBank/DDBJ whole genome shotgun (WGS) entry which is preliminary data.</text>
</comment>
<dbReference type="EMBL" id="QZCG01000019">
    <property type="protein sequence ID" value="RJE82157.1"/>
    <property type="molecule type" value="Genomic_DNA"/>
</dbReference>
<feature type="transmembrane region" description="Helical" evidence="8">
    <location>
        <begin position="63"/>
        <end position="83"/>
    </location>
</feature>
<keyword evidence="4 8" id="KW-0812">Transmembrane</keyword>
<evidence type="ECO:0000313" key="9">
    <source>
        <dbReference type="EMBL" id="RJE82157.1"/>
    </source>
</evidence>
<dbReference type="GO" id="GO:0015297">
    <property type="term" value="F:antiporter activity"/>
    <property type="evidence" value="ECO:0007669"/>
    <property type="project" value="InterPro"/>
</dbReference>
<keyword evidence="10" id="KW-1185">Reference proteome</keyword>
<feature type="transmembrane region" description="Helical" evidence="8">
    <location>
        <begin position="219"/>
        <end position="244"/>
    </location>
</feature>
<feature type="transmembrane region" description="Helical" evidence="8">
    <location>
        <begin position="189"/>
        <end position="213"/>
    </location>
</feature>
<accession>A0A418SMP1</accession>
<name>A0A418SMP1_9RHOB</name>
<dbReference type="PANTHER" id="PTHR43549:SF3">
    <property type="entry name" value="MULTIDRUG RESISTANCE PROTEIN YPNP-RELATED"/>
    <property type="match status" value="1"/>
</dbReference>
<dbReference type="AlphaFoldDB" id="A0A418SMP1"/>
<dbReference type="PANTHER" id="PTHR43549">
    <property type="entry name" value="MULTIDRUG RESISTANCE PROTEIN YPNP-RELATED"/>
    <property type="match status" value="1"/>
</dbReference>
<evidence type="ECO:0000256" key="3">
    <source>
        <dbReference type="ARBA" id="ARBA00022475"/>
    </source>
</evidence>
<dbReference type="PIRSF" id="PIRSF006603">
    <property type="entry name" value="DinF"/>
    <property type="match status" value="1"/>
</dbReference>
<feature type="transmembrane region" description="Helical" evidence="8">
    <location>
        <begin position="114"/>
        <end position="139"/>
    </location>
</feature>
<gene>
    <name evidence="9" type="ORF">D3P04_21475</name>
</gene>
<keyword evidence="2" id="KW-0813">Transport</keyword>
<evidence type="ECO:0000256" key="2">
    <source>
        <dbReference type="ARBA" id="ARBA00022448"/>
    </source>
</evidence>
<evidence type="ECO:0000256" key="5">
    <source>
        <dbReference type="ARBA" id="ARBA00022989"/>
    </source>
</evidence>
<feature type="transmembrane region" description="Helical" evidence="8">
    <location>
        <begin position="342"/>
        <end position="364"/>
    </location>
</feature>
<feature type="region of interest" description="Disordered" evidence="7">
    <location>
        <begin position="1"/>
        <end position="24"/>
    </location>
</feature>
<evidence type="ECO:0000313" key="10">
    <source>
        <dbReference type="Proteomes" id="UP000284202"/>
    </source>
</evidence>
<dbReference type="GO" id="GO:0005886">
    <property type="term" value="C:plasma membrane"/>
    <property type="evidence" value="ECO:0007669"/>
    <property type="project" value="UniProtKB-SubCell"/>
</dbReference>
<keyword evidence="6 8" id="KW-0472">Membrane</keyword>
<evidence type="ECO:0000256" key="8">
    <source>
        <dbReference type="SAM" id="Phobius"/>
    </source>
</evidence>
<dbReference type="InterPro" id="IPR002528">
    <property type="entry name" value="MATE_fam"/>
</dbReference>
<dbReference type="InterPro" id="IPR052031">
    <property type="entry name" value="Membrane_Transporter-Flippase"/>
</dbReference>
<sequence>MSHREPDPAISPQPDRADAASRTRAARTRRFLEAPVAPTLARLAAPNIVAMAVQCAMSIAEGYFAGQMGVTALAGLALVFPLVTLTQALSAGAMGGAISSAVARALGANNESRAAGLVVAAWILAVSIAALSAVLMALFGRPILGLLGAGGGNAVDAALIYAAVYFPGCISLWLCHSTLSVLRGTGNMVAPAVVLVLVSMGSIPLSGAFGLGWGPFPALGMAGLALGMVIAYGIGALAAIAYILSGRAGLSLRRRPPLAGSGLFADILGVGLSASLNSVLTILTVVAMVGLVGRHGEAALAGYGLGARLEFLMIPIVFGIGSAMTSMVGANIGAGQRDRAIAIAWTGSLTAAAIIGGIGVVLAINPDLWLLIFLSQDQTETLAVGRTYFHTIAPFYFFFGLGLALFFASQGAGRMLWPVTGSICRFLIAFGGAMLLGRATDLGIQAVFIAIAAAMLIYGLVIAIAVRASGWR</sequence>
<dbReference type="Proteomes" id="UP000284202">
    <property type="component" value="Unassembled WGS sequence"/>
</dbReference>
<keyword evidence="3" id="KW-1003">Cell membrane</keyword>
<dbReference type="RefSeq" id="WP_119751923.1">
    <property type="nucleotide sequence ID" value="NZ_QZCG01000019.1"/>
</dbReference>
<feature type="transmembrane region" description="Helical" evidence="8">
    <location>
        <begin position="159"/>
        <end position="182"/>
    </location>
</feature>
<protein>
    <submittedName>
        <fullName evidence="9">MATE family efflux transporter</fullName>
    </submittedName>
</protein>
<organism evidence="9 10">
    <name type="scientific">Paracoccus onubensis</name>
    <dbReference type="NCBI Taxonomy" id="1675788"/>
    <lineage>
        <taxon>Bacteria</taxon>
        <taxon>Pseudomonadati</taxon>
        <taxon>Pseudomonadota</taxon>
        <taxon>Alphaproteobacteria</taxon>
        <taxon>Rhodobacterales</taxon>
        <taxon>Paracoccaceae</taxon>
        <taxon>Paracoccus</taxon>
    </lineage>
</organism>
<feature type="transmembrane region" description="Helical" evidence="8">
    <location>
        <begin position="89"/>
        <end position="107"/>
    </location>
</feature>
<feature type="transmembrane region" description="Helical" evidence="8">
    <location>
        <begin position="415"/>
        <end position="436"/>
    </location>
</feature>
<feature type="transmembrane region" description="Helical" evidence="8">
    <location>
        <begin position="388"/>
        <end position="408"/>
    </location>
</feature>
<dbReference type="InterPro" id="IPR048279">
    <property type="entry name" value="MdtK-like"/>
</dbReference>
<reference evidence="10" key="1">
    <citation type="submission" date="2018-09" db="EMBL/GenBank/DDBJ databases">
        <title>Acidovorax cavernicola nov. sp. isolated from Gruta de las Maravillas (Aracena, Spain).</title>
        <authorList>
            <person name="Jurado V."/>
            <person name="Gutierrez-Patricio S."/>
            <person name="Gonzalez-Pimentel J.L."/>
            <person name="Miller A.Z."/>
            <person name="Laiz L."/>
            <person name="Saiz-Jimenez C."/>
        </authorList>
    </citation>
    <scope>NUCLEOTIDE SEQUENCE [LARGE SCALE GENOMIC DNA]</scope>
    <source>
        <strain evidence="10">1011MAR3C25</strain>
    </source>
</reference>
<dbReference type="GO" id="GO:0042910">
    <property type="term" value="F:xenobiotic transmembrane transporter activity"/>
    <property type="evidence" value="ECO:0007669"/>
    <property type="project" value="InterPro"/>
</dbReference>
<dbReference type="OrthoDB" id="9806302at2"/>
<feature type="transmembrane region" description="Helical" evidence="8">
    <location>
        <begin position="442"/>
        <end position="466"/>
    </location>
</feature>
<evidence type="ECO:0000256" key="4">
    <source>
        <dbReference type="ARBA" id="ARBA00022692"/>
    </source>
</evidence>
<feature type="transmembrane region" description="Helical" evidence="8">
    <location>
        <begin position="311"/>
        <end position="330"/>
    </location>
</feature>
<evidence type="ECO:0000256" key="6">
    <source>
        <dbReference type="ARBA" id="ARBA00023136"/>
    </source>
</evidence>
<dbReference type="Pfam" id="PF01554">
    <property type="entry name" value="MatE"/>
    <property type="match status" value="2"/>
</dbReference>
<keyword evidence="5 8" id="KW-1133">Transmembrane helix</keyword>